<evidence type="ECO:0000313" key="1">
    <source>
        <dbReference type="EMBL" id="MFC5812630.1"/>
    </source>
</evidence>
<reference evidence="2" key="1">
    <citation type="journal article" date="2019" name="Int. J. Syst. Evol. Microbiol.">
        <title>The Global Catalogue of Microorganisms (GCM) 10K type strain sequencing project: providing services to taxonomists for standard genome sequencing and annotation.</title>
        <authorList>
            <consortium name="The Broad Institute Genomics Platform"/>
            <consortium name="The Broad Institute Genome Sequencing Center for Infectious Disease"/>
            <person name="Wu L."/>
            <person name="Ma J."/>
        </authorList>
    </citation>
    <scope>NUCLEOTIDE SEQUENCE [LARGE SCALE GENOMIC DNA]</scope>
    <source>
        <strain evidence="2">JCM 9918</strain>
    </source>
</reference>
<dbReference type="SUPFAM" id="SSF88659">
    <property type="entry name" value="Sigma3 and sigma4 domains of RNA polymerase sigma factors"/>
    <property type="match status" value="1"/>
</dbReference>
<accession>A0ABW1BHG7</accession>
<proteinExistence type="predicted"/>
<gene>
    <name evidence="1" type="ORF">ACFQGO_34860</name>
</gene>
<comment type="caution">
    <text evidence="1">The sequence shown here is derived from an EMBL/GenBank/DDBJ whole genome shotgun (WGS) entry which is preliminary data.</text>
</comment>
<dbReference type="Proteomes" id="UP001596112">
    <property type="component" value="Unassembled WGS sequence"/>
</dbReference>
<protein>
    <submittedName>
        <fullName evidence="1">Sigma-70 family RNA polymerase sigma factor</fullName>
    </submittedName>
</protein>
<sequence length="182" mass="21134">MTSNNAASAIDQLHKEISQELWEDRNRLRGYIYSLGYREPDLSVLENETQVRYYKARLKPGLTFKHGKPWPLLVQCFRWARADFHREENKYPTPMDELPPAADDSLSEVDQVTQREAIAAFLERHLPHEGQRKAWELAFQEGKGPAEIGLALGIDRGTAADWRDKAKERLKSLPPEEWDHLR</sequence>
<name>A0ABW1BHG7_9ACTN</name>
<dbReference type="RefSeq" id="WP_272172173.1">
    <property type="nucleotide sequence ID" value="NZ_JAQOSL010000046.1"/>
</dbReference>
<dbReference type="InterPro" id="IPR036388">
    <property type="entry name" value="WH-like_DNA-bd_sf"/>
</dbReference>
<organism evidence="1 2">
    <name type="scientific">Streptomyces heilongjiangensis</name>
    <dbReference type="NCBI Taxonomy" id="945052"/>
    <lineage>
        <taxon>Bacteria</taxon>
        <taxon>Bacillati</taxon>
        <taxon>Actinomycetota</taxon>
        <taxon>Actinomycetes</taxon>
        <taxon>Kitasatosporales</taxon>
        <taxon>Streptomycetaceae</taxon>
        <taxon>Streptomyces</taxon>
    </lineage>
</organism>
<evidence type="ECO:0000313" key="2">
    <source>
        <dbReference type="Proteomes" id="UP001596112"/>
    </source>
</evidence>
<dbReference type="Gene3D" id="1.10.10.10">
    <property type="entry name" value="Winged helix-like DNA-binding domain superfamily/Winged helix DNA-binding domain"/>
    <property type="match status" value="1"/>
</dbReference>
<dbReference type="EMBL" id="JBHSNZ010000038">
    <property type="protein sequence ID" value="MFC5812630.1"/>
    <property type="molecule type" value="Genomic_DNA"/>
</dbReference>
<keyword evidence="2" id="KW-1185">Reference proteome</keyword>
<dbReference type="InterPro" id="IPR013324">
    <property type="entry name" value="RNA_pol_sigma_r3/r4-like"/>
</dbReference>